<comment type="caution">
    <text evidence="8">The sequence shown here is derived from an EMBL/GenBank/DDBJ whole genome shotgun (WGS) entry which is preliminary data.</text>
</comment>
<dbReference type="AlphaFoldDB" id="A0A8G2FDA8"/>
<keyword evidence="4 7" id="KW-0862">Zinc</keyword>
<dbReference type="Pfam" id="PF00484">
    <property type="entry name" value="Pro_CA"/>
    <property type="match status" value="1"/>
</dbReference>
<feature type="binding site" evidence="7">
    <location>
        <position position="104"/>
    </location>
    <ligand>
        <name>Zn(2+)</name>
        <dbReference type="ChEBI" id="CHEBI:29105"/>
    </ligand>
</feature>
<dbReference type="Proteomes" id="UP000186308">
    <property type="component" value="Unassembled WGS sequence"/>
</dbReference>
<evidence type="ECO:0000256" key="3">
    <source>
        <dbReference type="ARBA" id="ARBA00022723"/>
    </source>
</evidence>
<dbReference type="PANTHER" id="PTHR11002">
    <property type="entry name" value="CARBONIC ANHYDRASE"/>
    <property type="match status" value="1"/>
</dbReference>
<keyword evidence="9" id="KW-1185">Reference proteome</keyword>
<comment type="cofactor">
    <cofactor evidence="7">
        <name>Zn(2+)</name>
        <dbReference type="ChEBI" id="CHEBI:29105"/>
    </cofactor>
    <text evidence="7">Binds 1 zinc ion per subunit.</text>
</comment>
<comment type="similarity">
    <text evidence="1">Belongs to the beta-class carbonic anhydrase family.</text>
</comment>
<evidence type="ECO:0000313" key="8">
    <source>
        <dbReference type="EMBL" id="SIQ76369.1"/>
    </source>
</evidence>
<dbReference type="GO" id="GO:0004089">
    <property type="term" value="F:carbonate dehydratase activity"/>
    <property type="evidence" value="ECO:0007669"/>
    <property type="project" value="UniProtKB-EC"/>
</dbReference>
<reference evidence="8 9" key="1">
    <citation type="submission" date="2017-01" db="EMBL/GenBank/DDBJ databases">
        <authorList>
            <person name="Varghese N."/>
            <person name="Submissions S."/>
        </authorList>
    </citation>
    <scope>NUCLEOTIDE SEQUENCE [LARGE SCALE GENOMIC DNA]</scope>
    <source>
        <strain evidence="8 9">ATCC 35905</strain>
    </source>
</reference>
<dbReference type="GO" id="GO:0008270">
    <property type="term" value="F:zinc ion binding"/>
    <property type="evidence" value="ECO:0007669"/>
    <property type="project" value="InterPro"/>
</dbReference>
<dbReference type="OrthoDB" id="9797527at2"/>
<name>A0A8G2FDA8_ACIRU</name>
<evidence type="ECO:0000256" key="1">
    <source>
        <dbReference type="ARBA" id="ARBA00006217"/>
    </source>
</evidence>
<accession>A0A8G2FDA8</accession>
<feature type="binding site" evidence="7">
    <location>
        <position position="101"/>
    </location>
    <ligand>
        <name>Zn(2+)</name>
        <dbReference type="ChEBI" id="CHEBI:29105"/>
    </ligand>
</feature>
<gene>
    <name evidence="8" type="ORF">SAMN05421828_10917</name>
</gene>
<dbReference type="PANTHER" id="PTHR11002:SF76">
    <property type="entry name" value="CARBONIC ANHYDRASE"/>
    <property type="match status" value="1"/>
</dbReference>
<sequence>MDELIAGYQRFRTSQWPQQREALEALARNGQQPHTMAIGCCDSRVPLEMIFNSRPGDMFVVRNIANLVPPYAPDMANHGTSAALEFAVRVLKVQRIAVIGHSSCGGIHALMNDPPPEARDFVANWVRIAQPARQRAMLLADDPIHAQRRAEIESVRVSLENLMSFPWIAAACAAGTLKLLGFYFDVANGTLRQITADAETIIAEPAPVG</sequence>
<keyword evidence="3 7" id="KW-0479">Metal-binding</keyword>
<evidence type="ECO:0000256" key="4">
    <source>
        <dbReference type="ARBA" id="ARBA00022833"/>
    </source>
</evidence>
<dbReference type="InterPro" id="IPR036874">
    <property type="entry name" value="Carbonic_anhydrase_sf"/>
</dbReference>
<dbReference type="RefSeq" id="WP_029311033.1">
    <property type="nucleotide sequence ID" value="NZ_FTNE01000009.1"/>
</dbReference>
<evidence type="ECO:0000256" key="6">
    <source>
        <dbReference type="ARBA" id="ARBA00048348"/>
    </source>
</evidence>
<protein>
    <recommendedName>
        <fullName evidence="2">carbonic anhydrase</fullName>
        <ecNumber evidence="2">4.2.1.1</ecNumber>
    </recommendedName>
</protein>
<comment type="catalytic activity">
    <reaction evidence="6">
        <text>hydrogencarbonate + H(+) = CO2 + H2O</text>
        <dbReference type="Rhea" id="RHEA:10748"/>
        <dbReference type="ChEBI" id="CHEBI:15377"/>
        <dbReference type="ChEBI" id="CHEBI:15378"/>
        <dbReference type="ChEBI" id="CHEBI:16526"/>
        <dbReference type="ChEBI" id="CHEBI:17544"/>
        <dbReference type="EC" id="4.2.1.1"/>
    </reaction>
</comment>
<keyword evidence="5" id="KW-0456">Lyase</keyword>
<feature type="binding site" evidence="7">
    <location>
        <position position="42"/>
    </location>
    <ligand>
        <name>Zn(2+)</name>
        <dbReference type="ChEBI" id="CHEBI:29105"/>
    </ligand>
</feature>
<evidence type="ECO:0000256" key="5">
    <source>
        <dbReference type="ARBA" id="ARBA00023239"/>
    </source>
</evidence>
<proteinExistence type="inferred from homology"/>
<evidence type="ECO:0000256" key="2">
    <source>
        <dbReference type="ARBA" id="ARBA00012925"/>
    </source>
</evidence>
<feature type="binding site" evidence="7">
    <location>
        <position position="40"/>
    </location>
    <ligand>
        <name>Zn(2+)</name>
        <dbReference type="ChEBI" id="CHEBI:29105"/>
    </ligand>
</feature>
<dbReference type="EC" id="4.2.1.1" evidence="2"/>
<dbReference type="InterPro" id="IPR045066">
    <property type="entry name" value="Beta_CA_cladeB"/>
</dbReference>
<dbReference type="Gene3D" id="3.40.1050.10">
    <property type="entry name" value="Carbonic anhydrase"/>
    <property type="match status" value="1"/>
</dbReference>
<dbReference type="InterPro" id="IPR001765">
    <property type="entry name" value="Carbonic_anhydrase"/>
</dbReference>
<organism evidence="8 9">
    <name type="scientific">Acidiphilium rubrum</name>
    <dbReference type="NCBI Taxonomy" id="526"/>
    <lineage>
        <taxon>Bacteria</taxon>
        <taxon>Pseudomonadati</taxon>
        <taxon>Pseudomonadota</taxon>
        <taxon>Alphaproteobacteria</taxon>
        <taxon>Acetobacterales</taxon>
        <taxon>Acidocellaceae</taxon>
        <taxon>Acidiphilium</taxon>
    </lineage>
</organism>
<dbReference type="SMART" id="SM00947">
    <property type="entry name" value="Pro_CA"/>
    <property type="match status" value="1"/>
</dbReference>
<dbReference type="CDD" id="cd00884">
    <property type="entry name" value="beta_CA_cladeB"/>
    <property type="match status" value="1"/>
</dbReference>
<evidence type="ECO:0000313" key="9">
    <source>
        <dbReference type="Proteomes" id="UP000186308"/>
    </source>
</evidence>
<dbReference type="SUPFAM" id="SSF53056">
    <property type="entry name" value="beta-carbonic anhydrase, cab"/>
    <property type="match status" value="1"/>
</dbReference>
<dbReference type="EMBL" id="FTNE01000009">
    <property type="protein sequence ID" value="SIQ76369.1"/>
    <property type="molecule type" value="Genomic_DNA"/>
</dbReference>
<evidence type="ECO:0000256" key="7">
    <source>
        <dbReference type="PIRSR" id="PIRSR601765-1"/>
    </source>
</evidence>